<sequence>MKIACTLAIALALNCLQHLVAQPVQQGKQSPTLYFVLTDSTIVSGRLVRQDSNVVVVRKRDGNLTYLEPYQIVRQTATRPGQASQSGSAVTSFSLKDGSTVYGRVVRQTPVAVVVRQANGTQTYIDPTDILSTGTVAASTDLPSLPLTKQYVPVADDPGAMPYLMGNQTTFTPGAGTVYYRNTYLIRNELEAGITNGWSVGVIVNPLFNNLYQTSRLFSEAIYTNTNFGTQLYSRVAIPLGRKVHLGAGLIAQLQSPSFADQLTSAFLGRVTTTFGDQRNNITLGYTFGIDSDLSYQQDEGWLAIGAMQSLSPSLTFISDNSVRVRSSIYGGTLARMSAALRIHRRYHAFDLGLLTALDQMYTYGGIYNYNYARFKAYPYVGYTVQFGKRRG</sequence>
<comment type="caution">
    <text evidence="2">The sequence shown here is derived from an EMBL/GenBank/DDBJ whole genome shotgun (WGS) entry which is preliminary data.</text>
</comment>
<evidence type="ECO:0000313" key="3">
    <source>
        <dbReference type="Proteomes" id="UP000606008"/>
    </source>
</evidence>
<dbReference type="Proteomes" id="UP000606008">
    <property type="component" value="Unassembled WGS sequence"/>
</dbReference>
<dbReference type="RefSeq" id="WP_166693136.1">
    <property type="nucleotide sequence ID" value="NZ_WAEL01000007.1"/>
</dbReference>
<feature type="signal peptide" evidence="1">
    <location>
        <begin position="1"/>
        <end position="21"/>
    </location>
</feature>
<gene>
    <name evidence="2" type="ORF">F7231_19145</name>
</gene>
<organism evidence="2 3">
    <name type="scientific">Fibrivirga algicola</name>
    <dbReference type="NCBI Taxonomy" id="2950420"/>
    <lineage>
        <taxon>Bacteria</taxon>
        <taxon>Pseudomonadati</taxon>
        <taxon>Bacteroidota</taxon>
        <taxon>Cytophagia</taxon>
        <taxon>Cytophagales</taxon>
        <taxon>Spirosomataceae</taxon>
        <taxon>Fibrivirga</taxon>
    </lineage>
</organism>
<dbReference type="EMBL" id="WAEL01000007">
    <property type="protein sequence ID" value="NID12298.1"/>
    <property type="molecule type" value="Genomic_DNA"/>
</dbReference>
<reference evidence="3" key="2">
    <citation type="submission" date="2023-07" db="EMBL/GenBank/DDBJ databases">
        <authorList>
            <person name="Jung D.-H."/>
        </authorList>
    </citation>
    <scope>NUCLEOTIDE SEQUENCE [LARGE SCALE GENOMIC DNA]</scope>
    <source>
        <strain evidence="3">JA-25</strain>
    </source>
</reference>
<keyword evidence="3" id="KW-1185">Reference proteome</keyword>
<evidence type="ECO:0000256" key="1">
    <source>
        <dbReference type="SAM" id="SignalP"/>
    </source>
</evidence>
<evidence type="ECO:0000313" key="2">
    <source>
        <dbReference type="EMBL" id="NID12298.1"/>
    </source>
</evidence>
<reference evidence="3" key="1">
    <citation type="submission" date="2019-09" db="EMBL/GenBank/DDBJ databases">
        <authorList>
            <person name="Jung D.-H."/>
        </authorList>
    </citation>
    <scope>NUCLEOTIDE SEQUENCE [LARGE SCALE GENOMIC DNA]</scope>
    <source>
        <strain evidence="3">JA-25</strain>
    </source>
</reference>
<accession>A0ABX0QND6</accession>
<protein>
    <recommendedName>
        <fullName evidence="4">DUF481 domain-containing protein</fullName>
    </recommendedName>
</protein>
<evidence type="ECO:0008006" key="4">
    <source>
        <dbReference type="Google" id="ProtNLM"/>
    </source>
</evidence>
<name>A0ABX0QND6_9BACT</name>
<feature type="chain" id="PRO_5046403415" description="DUF481 domain-containing protein" evidence="1">
    <location>
        <begin position="22"/>
        <end position="392"/>
    </location>
</feature>
<proteinExistence type="predicted"/>
<keyword evidence="1" id="KW-0732">Signal</keyword>